<dbReference type="InterPro" id="IPR049811">
    <property type="entry name" value="MJ1673-like_dom"/>
</dbReference>
<accession>A0A858KJF3</accession>
<evidence type="ECO:0000313" key="1">
    <source>
        <dbReference type="EMBL" id="QIR77276.2"/>
    </source>
</evidence>
<name>A0A858KJF3_9BACT</name>
<proteinExistence type="predicted"/>
<evidence type="ECO:0000313" key="2">
    <source>
        <dbReference type="Proteomes" id="UP000502831"/>
    </source>
</evidence>
<dbReference type="NCBIfam" id="NF040559">
    <property type="entry name" value="CAS_Csx20"/>
    <property type="match status" value="1"/>
</dbReference>
<dbReference type="AlphaFoldDB" id="A0A858KJF3"/>
<dbReference type="Proteomes" id="UP000502831">
    <property type="component" value="Chromosome"/>
</dbReference>
<sequence>MIKKLFVLMNHEMLPSQISQAHEVLGIEKIISLNDTNWSSFDPDVSSIITALASYKSRLLKDASRGDYLLVQGDFGATYHMVCFAKKLGLTPLYATTKRVATQKMVDGSVVTQREFLHVRFREYEDA</sequence>
<reference evidence="1 2" key="1">
    <citation type="journal article" date="2017" name="Environ. Sci. Technol.">
        <title>Organohalide Respiration with Chlorinated Ethenes under Low pH Conditions.</title>
        <authorList>
            <person name="Yang Y."/>
            <person name="Capiro N.L."/>
            <person name="Marcet T.F."/>
            <person name="Yan J."/>
            <person name="Pennell K.D."/>
            <person name="Loffler F.E."/>
        </authorList>
    </citation>
    <scope>NUCLEOTIDE SEQUENCE [LARGE SCALE GENOMIC DNA]</scope>
    <source>
        <strain evidence="1 2">ACSDCE</strain>
    </source>
</reference>
<dbReference type="RefSeq" id="WP_167749324.1">
    <property type="nucleotide sequence ID" value="NZ_CP039734.2"/>
</dbReference>
<dbReference type="EMBL" id="CP039734">
    <property type="protein sequence ID" value="QIR77276.2"/>
    <property type="molecule type" value="Genomic_DNA"/>
</dbReference>
<organism evidence="1 2">
    <name type="scientific">Sulfurospirillum diekertiae</name>
    <dbReference type="NCBI Taxonomy" id="1854492"/>
    <lineage>
        <taxon>Bacteria</taxon>
        <taxon>Pseudomonadati</taxon>
        <taxon>Campylobacterota</taxon>
        <taxon>Epsilonproteobacteria</taxon>
        <taxon>Campylobacterales</taxon>
        <taxon>Sulfurospirillaceae</taxon>
        <taxon>Sulfurospirillum</taxon>
    </lineage>
</organism>
<protein>
    <submittedName>
        <fullName evidence="1">Uncharacterized protein</fullName>
    </submittedName>
</protein>
<gene>
    <name evidence="1" type="ORF">FA584_03085</name>
</gene>